<feature type="region of interest" description="Disordered" evidence="1">
    <location>
        <begin position="100"/>
        <end position="127"/>
    </location>
</feature>
<dbReference type="RefSeq" id="WP_194027768.1">
    <property type="nucleotide sequence ID" value="NZ_JADEWZ010000002.1"/>
</dbReference>
<protein>
    <submittedName>
        <fullName evidence="2">Uncharacterized protein</fullName>
    </submittedName>
</protein>
<dbReference type="AlphaFoldDB" id="A0A8J7DSS6"/>
<evidence type="ECO:0000256" key="1">
    <source>
        <dbReference type="SAM" id="MobiDB-lite"/>
    </source>
</evidence>
<evidence type="ECO:0000313" key="3">
    <source>
        <dbReference type="Proteomes" id="UP000654482"/>
    </source>
</evidence>
<reference evidence="2" key="1">
    <citation type="submission" date="2020-10" db="EMBL/GenBank/DDBJ databases">
        <authorList>
            <person name="Castelo-Branco R."/>
            <person name="Eusebio N."/>
            <person name="Adriana R."/>
            <person name="Vieira A."/>
            <person name="Brugerolle De Fraissinette N."/>
            <person name="Rezende De Castro R."/>
            <person name="Schneider M.P."/>
            <person name="Vasconcelos V."/>
            <person name="Leao P.N."/>
        </authorList>
    </citation>
    <scope>NUCLEOTIDE SEQUENCE</scope>
    <source>
        <strain evidence="2">LEGE 07157</strain>
    </source>
</reference>
<feature type="compositionally biased region" description="Basic and acidic residues" evidence="1">
    <location>
        <begin position="111"/>
        <end position="120"/>
    </location>
</feature>
<dbReference type="EMBL" id="JADEWZ010000002">
    <property type="protein sequence ID" value="MBE9114682.1"/>
    <property type="molecule type" value="Genomic_DNA"/>
</dbReference>
<organism evidence="2 3">
    <name type="scientific">Lusitaniella coriacea LEGE 07157</name>
    <dbReference type="NCBI Taxonomy" id="945747"/>
    <lineage>
        <taxon>Bacteria</taxon>
        <taxon>Bacillati</taxon>
        <taxon>Cyanobacteriota</taxon>
        <taxon>Cyanophyceae</taxon>
        <taxon>Spirulinales</taxon>
        <taxon>Lusitaniellaceae</taxon>
        <taxon>Lusitaniella</taxon>
    </lineage>
</organism>
<name>A0A8J7DSS6_9CYAN</name>
<accession>A0A8J7DSS6</accession>
<sequence length="252" mass="29555">MNEPEQRLKALIDALQQYKRGSLTWRKALNQLILEIQHLPGLAKSSHPDYYEVLDDTFMRLANEIEDFEPQHSSLTTSLVAWINGKLRLKYAVRDLHNPNRIKQTTSRKTPQREFREQGRKTPLSLDVPLSRDSSDTFAERLSSPSLWELQAQIERDMQQQKNIRIGIKLKQYIEEDPDGILRKCHPGDYPRCHCQVLSQRLLLKIPPDKLTTLAKEFEINYNTLNWHWKNKGLPLLQSVVLDFGYRRNSEL</sequence>
<gene>
    <name evidence="2" type="ORF">IQ249_02110</name>
</gene>
<proteinExistence type="predicted"/>
<comment type="caution">
    <text evidence="2">The sequence shown here is derived from an EMBL/GenBank/DDBJ whole genome shotgun (WGS) entry which is preliminary data.</text>
</comment>
<dbReference type="Proteomes" id="UP000654482">
    <property type="component" value="Unassembled WGS sequence"/>
</dbReference>
<evidence type="ECO:0000313" key="2">
    <source>
        <dbReference type="EMBL" id="MBE9114682.1"/>
    </source>
</evidence>
<keyword evidence="3" id="KW-1185">Reference proteome</keyword>